<name>A0A3G9IMM0_9BACL</name>
<evidence type="ECO:0000259" key="2">
    <source>
        <dbReference type="Pfam" id="PF25023"/>
    </source>
</evidence>
<evidence type="ECO:0000256" key="1">
    <source>
        <dbReference type="ARBA" id="ARBA00022737"/>
    </source>
</evidence>
<dbReference type="PANTHER" id="PTHR32305">
    <property type="match status" value="1"/>
</dbReference>
<dbReference type="InterPro" id="IPR050708">
    <property type="entry name" value="T6SS_VgrG/RHS"/>
</dbReference>
<dbReference type="Pfam" id="PF25023">
    <property type="entry name" value="TEN_YD-shell"/>
    <property type="match status" value="1"/>
</dbReference>
<dbReference type="RefSeq" id="WP_125653815.1">
    <property type="nucleotide sequence ID" value="NZ_AP019308.1"/>
</dbReference>
<dbReference type="InterPro" id="IPR056823">
    <property type="entry name" value="TEN-like_YD-shell"/>
</dbReference>
<dbReference type="NCBIfam" id="TIGR01643">
    <property type="entry name" value="YD_repeat_2x"/>
    <property type="match status" value="2"/>
</dbReference>
<organism evidence="3 4">
    <name type="scientific">Paenibacillus baekrokdamisoli</name>
    <dbReference type="NCBI Taxonomy" id="1712516"/>
    <lineage>
        <taxon>Bacteria</taxon>
        <taxon>Bacillati</taxon>
        <taxon>Bacillota</taxon>
        <taxon>Bacilli</taxon>
        <taxon>Bacillales</taxon>
        <taxon>Paenibacillaceae</taxon>
        <taxon>Paenibacillus</taxon>
    </lineage>
</organism>
<keyword evidence="4" id="KW-1185">Reference proteome</keyword>
<accession>A0A3G9IMM0</accession>
<feature type="domain" description="Teneurin-like YD-shell" evidence="2">
    <location>
        <begin position="147"/>
        <end position="307"/>
    </location>
</feature>
<reference evidence="3 4" key="1">
    <citation type="submission" date="2018-11" db="EMBL/GenBank/DDBJ databases">
        <title>Complete genome sequence of Paenibacillus baekrokdamisoli strain KCTC 33723.</title>
        <authorList>
            <person name="Kang S.W."/>
            <person name="Lee K.C."/>
            <person name="Kim K.K."/>
            <person name="Kim J.S."/>
            <person name="Kim D.S."/>
            <person name="Ko S.H."/>
            <person name="Yang S.H."/>
            <person name="Lee J.S."/>
        </authorList>
    </citation>
    <scope>NUCLEOTIDE SEQUENCE [LARGE SCALE GENOMIC DNA]</scope>
    <source>
        <strain evidence="3 4">KCTC 33723</strain>
    </source>
</reference>
<protein>
    <recommendedName>
        <fullName evidence="2">Teneurin-like YD-shell domain-containing protein</fullName>
    </recommendedName>
</protein>
<dbReference type="OrthoDB" id="41445at2"/>
<dbReference type="AlphaFoldDB" id="A0A3G9IMM0"/>
<dbReference type="Gene3D" id="2.180.10.10">
    <property type="entry name" value="RHS repeat-associated core"/>
    <property type="match status" value="1"/>
</dbReference>
<dbReference type="KEGG" id="pbk:Back11_08170"/>
<keyword evidence="1" id="KW-0677">Repeat</keyword>
<gene>
    <name evidence="3" type="ORF">Back11_08170</name>
</gene>
<dbReference type="EMBL" id="AP019308">
    <property type="protein sequence ID" value="BBH19472.1"/>
    <property type="molecule type" value="Genomic_DNA"/>
</dbReference>
<evidence type="ECO:0000313" key="3">
    <source>
        <dbReference type="EMBL" id="BBH19472.1"/>
    </source>
</evidence>
<evidence type="ECO:0000313" key="4">
    <source>
        <dbReference type="Proteomes" id="UP000275368"/>
    </source>
</evidence>
<sequence length="466" mass="52337">MDEISYTNSVVPSVADAENASVSSLLVSSNRKYTQVSNQATTLLSVQNDYYDGLGFLRYSQQSNNGVTQTTEYRPDDLTRAVYAKDPMNNTTTIVYDAWGAQKEGMDIYGNLYVSESNLKLHKGIHYFVAAMDVLAYRNNPVLSNLKSSYVEQDYDQWGRLLVNRVYKDWPNQTVPLTELYTYDIAGNLLTYTDPKKNLNSEGVTKKYTYDALNRLSEVKDAIGQIIKYPYNTIGQITNTTVQSNESDSPKVVSTKAYNEMGGLTSKTDPSLSQESYTYNNLGLLQQRKDRNGSLFTYQYDEQNRPTLLTATRAGSVTQQNKTIVGSNGILFDTQEIYKNSVKSSSLTAQIDYLKRITSIQVQGGNSSYTSSLGISYDKNNRIIQYNIAGGASTNFTTQFKYDRLRLDKVQTNGQLALDNTVTGNVKYAYFPNGQVESISYPPLTDGSVLKTEYVYDNLKRLSNWP</sequence>
<proteinExistence type="predicted"/>
<dbReference type="PANTHER" id="PTHR32305:SF15">
    <property type="entry name" value="PROTEIN RHSA-RELATED"/>
    <property type="match status" value="1"/>
</dbReference>
<dbReference type="InterPro" id="IPR006530">
    <property type="entry name" value="YD"/>
</dbReference>
<dbReference type="Proteomes" id="UP000275368">
    <property type="component" value="Chromosome"/>
</dbReference>